<evidence type="ECO:0000313" key="3">
    <source>
        <dbReference type="EMBL" id="ACL47324.1"/>
    </source>
</evidence>
<dbReference type="eggNOG" id="COG3464">
    <property type="taxonomic scope" value="Bacteria"/>
</dbReference>
<reference evidence="3" key="1">
    <citation type="submission" date="2009-01" db="EMBL/GenBank/DDBJ databases">
        <title>Complete sequence of chromosome Cyanothece sp. PCC 7425.</title>
        <authorList>
            <consortium name="US DOE Joint Genome Institute"/>
            <person name="Lucas S."/>
            <person name="Copeland A."/>
            <person name="Lapidus A."/>
            <person name="Glavina del Rio T."/>
            <person name="Dalin E."/>
            <person name="Tice H."/>
            <person name="Bruce D."/>
            <person name="Goodwin L."/>
            <person name="Pitluck S."/>
            <person name="Sims D."/>
            <person name="Meineke L."/>
            <person name="Brettin T."/>
            <person name="Detter J.C."/>
            <person name="Han C."/>
            <person name="Larimer F."/>
            <person name="Land M."/>
            <person name="Hauser L."/>
            <person name="Kyrpides N."/>
            <person name="Ovchinnikova G."/>
            <person name="Liberton M."/>
            <person name="Stoeckel J."/>
            <person name="Banerjee A."/>
            <person name="Singh A."/>
            <person name="Page L."/>
            <person name="Sato H."/>
            <person name="Zhao L."/>
            <person name="Sherman L."/>
            <person name="Pakrasi H."/>
            <person name="Richardson P."/>
        </authorList>
    </citation>
    <scope>NUCLEOTIDE SEQUENCE</scope>
    <source>
        <strain evidence="3">PCC 7425</strain>
    </source>
</reference>
<sequence>MRLSVQPGSQISPYLEKCCLRVSAHHSYRQASEEIAILTGITVSAKTQQRLVHRQDFAPPGVDRSPGVSQLSLDGGNIRLLTPKGEPSQWRQYKTLRLNGDGVGVAFYQSNEQLCEWAATLPVADVLYCLGDGHPGIWTLYAQLSLGREHEEILDWFHLKENLYKVGGSLKRLQEAESLLWQGQVDETLKLFEPLKKSQAQRFCDYLRTHRNRIPHYAYYQAEGIPIGSGSVESWVKQIDRRTQISGAQWREDHVPQVLAHRCAYLNGQLDPTSLSKK</sequence>
<protein>
    <recommendedName>
        <fullName evidence="4">ISKra4 family transposase</fullName>
    </recommendedName>
</protein>
<gene>
    <name evidence="1" type="ordered locus">Cyan7425_0422</name>
    <name evidence="2" type="ordered locus">Cyan7425_3568</name>
    <name evidence="3" type="ordered locus">Cyan7425_5027</name>
</gene>
<dbReference type="EMBL" id="CP001344">
    <property type="protein sequence ID" value="ACL42814.1"/>
    <property type="molecule type" value="Genomic_DNA"/>
</dbReference>
<dbReference type="KEGG" id="cyn:Cyan7425_3568"/>
<dbReference type="EMBL" id="CP001344">
    <property type="protein sequence ID" value="ACL45889.1"/>
    <property type="molecule type" value="Genomic_DNA"/>
</dbReference>
<dbReference type="KEGG" id="cyn:Cyan7425_0422"/>
<organism evidence="3">
    <name type="scientific">Cyanothece sp. (strain PCC 7425 / ATCC 29141)</name>
    <dbReference type="NCBI Taxonomy" id="395961"/>
    <lineage>
        <taxon>Bacteria</taxon>
        <taxon>Bacillati</taxon>
        <taxon>Cyanobacteriota</taxon>
        <taxon>Cyanophyceae</taxon>
        <taxon>Gomontiellales</taxon>
        <taxon>Cyanothecaceae</taxon>
        <taxon>Cyanothece</taxon>
    </lineage>
</organism>
<dbReference type="NCBIfam" id="NF033572">
    <property type="entry name" value="transpos_ISKra4"/>
    <property type="match status" value="1"/>
</dbReference>
<dbReference type="EMBL" id="CP001344">
    <property type="protein sequence ID" value="ACL47324.1"/>
    <property type="molecule type" value="Genomic_DNA"/>
</dbReference>
<evidence type="ECO:0000313" key="1">
    <source>
        <dbReference type="EMBL" id="ACL42814.1"/>
    </source>
</evidence>
<accession>B8HP64</accession>
<dbReference type="HOGENOM" id="CLU_067305_0_0_3"/>
<dbReference type="AlphaFoldDB" id="B8HP64"/>
<evidence type="ECO:0000313" key="2">
    <source>
        <dbReference type="EMBL" id="ACL45889.1"/>
    </source>
</evidence>
<proteinExistence type="predicted"/>
<evidence type="ECO:0008006" key="4">
    <source>
        <dbReference type="Google" id="ProtNLM"/>
    </source>
</evidence>
<dbReference type="STRING" id="395961.Cyan7425_0422"/>
<name>B8HP64_CYAP4</name>
<dbReference type="KEGG" id="cyn:Cyan7425_5027"/>